<feature type="transmembrane region" description="Helical" evidence="3">
    <location>
        <begin position="40"/>
        <end position="64"/>
    </location>
</feature>
<keyword evidence="7" id="KW-1185">Reference proteome</keyword>
<dbReference type="InterPro" id="IPR036278">
    <property type="entry name" value="Sialidase_sf"/>
</dbReference>
<accession>Q4CQV3</accession>
<dbReference type="GO" id="GO:0009313">
    <property type="term" value="P:oligosaccharide catabolic process"/>
    <property type="evidence" value="ECO:0007669"/>
    <property type="project" value="TreeGrafter"/>
</dbReference>
<dbReference type="AlphaFoldDB" id="Q4CQV3"/>
<feature type="compositionally biased region" description="Basic and acidic residues" evidence="2">
    <location>
        <begin position="285"/>
        <end position="294"/>
    </location>
</feature>
<dbReference type="GeneID" id="3533981"/>
<dbReference type="Proteomes" id="UP000002296">
    <property type="component" value="Unassembled WGS sequence"/>
</dbReference>
<evidence type="ECO:0000256" key="2">
    <source>
        <dbReference type="SAM" id="MobiDB-lite"/>
    </source>
</evidence>
<dbReference type="Gene3D" id="2.60.120.200">
    <property type="match status" value="1"/>
</dbReference>
<dbReference type="VEuPathDB" id="TriTrypDB:TcCLB.505699.10"/>
<dbReference type="PaxDb" id="353153-Q4CQV3"/>
<feature type="region of interest" description="Disordered" evidence="2">
    <location>
        <begin position="271"/>
        <end position="297"/>
    </location>
</feature>
<evidence type="ECO:0000313" key="6">
    <source>
        <dbReference type="EMBL" id="EAN82655.1"/>
    </source>
</evidence>
<dbReference type="EMBL" id="AAHK01002384">
    <property type="protein sequence ID" value="EAN82655.1"/>
    <property type="molecule type" value="Genomic_DNA"/>
</dbReference>
<dbReference type="PRINTS" id="PR01803">
    <property type="entry name" value="TCSIALIDASE"/>
</dbReference>
<sequence>MDEGPASACGWMGDCSLRVRCVLAAGLWLYPVGRGTELEAVELCLFSFLSIGVWLLAVCAFFVWRAESSHPRTDGTAMVRVCVRAGVELPARARVLAVLFPPVVFFFCVLQLLTVFPVIISSFVPALSGRMLTGHVDCECLLTASIHFSLPAFTCWVRFLREGRCSPRTSCVCVLLPFSVGDGPPCCPFRIVLCPALCVGALLCSPLACLMYCCRCSSPPHAHGHARKESKQALLATVNFEGSERTNNSTHTHRPHTHICMLTRVAAVKAPHTHNRRRVTGSSGRRREGRESEPQRPNMSRRVFYSAVLLLLLLVMWMCCGPCEAAAASTGENSVNARLPRRFDLFVPQTTVLLPRGGVNSEKKWNSFASPSLVSAGGVIAAFAEGRPSSKESNNASSEPSSDAVAWYIDSAWDWSTLVAEVKKSTWQAHTVLGKADGTERFDVVLRPTTTTKDNKVFLLAGSSDASNVNESWSHGGLKLKLVVGDVRKPTDSEQSGWINWGEVQSPLNETTGAVQGRKLTGFVASGGAGVLMEDGTLVFSLMAKSEEEDVYSMIIYSKDNGSTWALSNSVSSAKCVNPRITEWEGKLLMIVDCESGQRVYESRDMGRSWTEAIGGLLGIWVKSQSGASQDLSLHVEALITATIEGRKVMLYTQRGYVSGENKATALYVWVTDNNRSFHVGPVGMDNAEKEELASSLLYSGGNLHLLQQRDNGEGSVMSLSRLTDELSTIKSVLSTWSQKDIFFSSLSIPTAGLVAVLSGAASDGRWNDEYLCLNATVTNATKVKEGLQLTESNSRVQWPVNTRGDNLRHVFLSHDFTVVATVSIENVPSGKTPLLTATLADTESNHTMGILYTADKKMETVFKDKTTRSSTWEPKKEYQVALMLQGKKASVHIDGRSLGEGEVLLTDEKSLELVHFCFGACVQESSPTAAGQHSPVTVKNVFLYNRPLNSTEMRAIKDRIPVPKRGPGSQVEGGTERSHIPRIEGVRANAPAGSGLLSLLLLLGLWGFVAA</sequence>
<keyword evidence="3" id="KW-0812">Transmembrane</keyword>
<dbReference type="RefSeq" id="XP_804506.1">
    <property type="nucleotide sequence ID" value="XM_799413.1"/>
</dbReference>
<evidence type="ECO:0000259" key="4">
    <source>
        <dbReference type="Pfam" id="PF13859"/>
    </source>
</evidence>
<dbReference type="SUPFAM" id="SSF49899">
    <property type="entry name" value="Concanavalin A-like lectins/glucanases"/>
    <property type="match status" value="1"/>
</dbReference>
<dbReference type="GO" id="GO:0005737">
    <property type="term" value="C:cytoplasm"/>
    <property type="evidence" value="ECO:0007669"/>
    <property type="project" value="TreeGrafter"/>
</dbReference>
<dbReference type="InterPro" id="IPR008377">
    <property type="entry name" value="Sialidase_trypan"/>
</dbReference>
<dbReference type="Pfam" id="PF22925">
    <property type="entry name" value="TS_C"/>
    <property type="match status" value="1"/>
</dbReference>
<feature type="domain" description="Sialidase" evidence="4">
    <location>
        <begin position="371"/>
        <end position="703"/>
    </location>
</feature>
<name>Q4CQV3_TRYCC</name>
<dbReference type="eggNOG" id="ENOG502S3YU">
    <property type="taxonomic scope" value="Eukaryota"/>
</dbReference>
<dbReference type="InterPro" id="IPR013320">
    <property type="entry name" value="ConA-like_dom_sf"/>
</dbReference>
<dbReference type="InParanoid" id="Q4CQV3"/>
<dbReference type="Pfam" id="PF13859">
    <property type="entry name" value="BNR_3"/>
    <property type="match status" value="1"/>
</dbReference>
<dbReference type="InterPro" id="IPR011040">
    <property type="entry name" value="Sialidase"/>
</dbReference>
<dbReference type="SMR" id="Q4CQV3"/>
<evidence type="ECO:0000256" key="1">
    <source>
        <dbReference type="ARBA" id="ARBA00022737"/>
    </source>
</evidence>
<dbReference type="InterPro" id="IPR055239">
    <property type="entry name" value="TS_C"/>
</dbReference>
<dbReference type="PANTHER" id="PTHR10628:SF30">
    <property type="entry name" value="EXO-ALPHA-SIALIDASE"/>
    <property type="match status" value="1"/>
</dbReference>
<organism evidence="6 7">
    <name type="scientific">Trypanosoma cruzi (strain CL Brener)</name>
    <dbReference type="NCBI Taxonomy" id="353153"/>
    <lineage>
        <taxon>Eukaryota</taxon>
        <taxon>Discoba</taxon>
        <taxon>Euglenozoa</taxon>
        <taxon>Kinetoplastea</taxon>
        <taxon>Metakinetoplastina</taxon>
        <taxon>Trypanosomatida</taxon>
        <taxon>Trypanosomatidae</taxon>
        <taxon>Trypanosoma</taxon>
        <taxon>Schizotrypanum</taxon>
    </lineage>
</organism>
<keyword evidence="3" id="KW-0472">Membrane</keyword>
<keyword evidence="3" id="KW-1133">Transmembrane helix</keyword>
<dbReference type="SUPFAM" id="SSF50939">
    <property type="entry name" value="Sialidases"/>
    <property type="match status" value="1"/>
</dbReference>
<dbReference type="GO" id="GO:0006689">
    <property type="term" value="P:ganglioside catabolic process"/>
    <property type="evidence" value="ECO:0007669"/>
    <property type="project" value="TreeGrafter"/>
</dbReference>
<dbReference type="GO" id="GO:0004308">
    <property type="term" value="F:exo-alpha-sialidase activity"/>
    <property type="evidence" value="ECO:0007669"/>
    <property type="project" value="InterPro"/>
</dbReference>
<feature type="transmembrane region" description="Helical" evidence="3">
    <location>
        <begin position="95"/>
        <end position="120"/>
    </location>
</feature>
<dbReference type="CDD" id="cd15482">
    <property type="entry name" value="Sialidase_non-viral"/>
    <property type="match status" value="1"/>
</dbReference>
<feature type="domain" description="Trans-sialidase C-terminal" evidence="5">
    <location>
        <begin position="750"/>
        <end position="951"/>
    </location>
</feature>
<gene>
    <name evidence="6" type="ORF">Tc00.1047053505699.10</name>
</gene>
<feature type="transmembrane region" description="Helical" evidence="3">
    <location>
        <begin position="991"/>
        <end position="1010"/>
    </location>
</feature>
<dbReference type="Gene3D" id="2.120.10.10">
    <property type="match status" value="1"/>
</dbReference>
<evidence type="ECO:0000313" key="7">
    <source>
        <dbReference type="Proteomes" id="UP000002296"/>
    </source>
</evidence>
<feature type="transmembrane region" description="Helical" evidence="3">
    <location>
        <begin position="302"/>
        <end position="318"/>
    </location>
</feature>
<evidence type="ECO:0000259" key="5">
    <source>
        <dbReference type="Pfam" id="PF22925"/>
    </source>
</evidence>
<protein>
    <submittedName>
        <fullName evidence="6">Trans-sialidase, putative</fullName>
    </submittedName>
</protein>
<dbReference type="InterPro" id="IPR026856">
    <property type="entry name" value="Sialidase_fam"/>
</dbReference>
<dbReference type="KEGG" id="tcr:505699.10"/>
<reference evidence="6 7" key="1">
    <citation type="journal article" date="2005" name="Science">
        <title>The genome sequence of Trypanosoma cruzi, etiologic agent of Chagas disease.</title>
        <authorList>
            <person name="El-Sayed N.M."/>
            <person name="Myler P.J."/>
            <person name="Bartholomeu D.C."/>
            <person name="Nilsson D."/>
            <person name="Aggarwal G."/>
            <person name="Tran A.N."/>
            <person name="Ghedin E."/>
            <person name="Worthey E.A."/>
            <person name="Delcher A.L."/>
            <person name="Blandin G."/>
            <person name="Westenberger S.J."/>
            <person name="Caler E."/>
            <person name="Cerqueira G.C."/>
            <person name="Branche C."/>
            <person name="Haas B."/>
            <person name="Anupama A."/>
            <person name="Arner E."/>
            <person name="Aslund L."/>
            <person name="Attipoe P."/>
            <person name="Bontempi E."/>
            <person name="Bringaud F."/>
            <person name="Burton P."/>
            <person name="Cadag E."/>
            <person name="Campbell D.A."/>
            <person name="Carrington M."/>
            <person name="Crabtree J."/>
            <person name="Darban H."/>
            <person name="da Silveira J.F."/>
            <person name="de Jong P."/>
            <person name="Edwards K."/>
            <person name="Englund P.T."/>
            <person name="Fazelina G."/>
            <person name="Feldblyum T."/>
            <person name="Ferella M."/>
            <person name="Frasch A.C."/>
            <person name="Gull K."/>
            <person name="Horn D."/>
            <person name="Hou L."/>
            <person name="Huang Y."/>
            <person name="Kindlund E."/>
            <person name="Klingbeil M."/>
            <person name="Kluge S."/>
            <person name="Koo H."/>
            <person name="Lacerda D."/>
            <person name="Levin M.J."/>
            <person name="Lorenzi H."/>
            <person name="Louie T."/>
            <person name="Machado C.R."/>
            <person name="McCulloch R."/>
            <person name="McKenna A."/>
            <person name="Mizuno Y."/>
            <person name="Mottram J.C."/>
            <person name="Nelson S."/>
            <person name="Ochaya S."/>
            <person name="Osoegawa K."/>
            <person name="Pai G."/>
            <person name="Parsons M."/>
            <person name="Pentony M."/>
            <person name="Pettersson U."/>
            <person name="Pop M."/>
            <person name="Ramirez J.L."/>
            <person name="Rinta J."/>
            <person name="Robertson L."/>
            <person name="Salzberg S.L."/>
            <person name="Sanchez D.O."/>
            <person name="Seyler A."/>
            <person name="Sharma R."/>
            <person name="Shetty J."/>
            <person name="Simpson A.J."/>
            <person name="Sisk E."/>
            <person name="Tammi M.T."/>
            <person name="Tarleton R."/>
            <person name="Teixeira S."/>
            <person name="Van Aken S."/>
            <person name="Vogt C."/>
            <person name="Ward P.N."/>
            <person name="Wickstead B."/>
            <person name="Wortman J."/>
            <person name="White O."/>
            <person name="Fraser C.M."/>
            <person name="Stuart K.D."/>
            <person name="Andersson B."/>
        </authorList>
    </citation>
    <scope>NUCLEOTIDE SEQUENCE [LARGE SCALE GENOMIC DNA]</scope>
    <source>
        <strain evidence="6 7">CL Brener</strain>
    </source>
</reference>
<keyword evidence="1" id="KW-0677">Repeat</keyword>
<proteinExistence type="predicted"/>
<dbReference type="GO" id="GO:0016020">
    <property type="term" value="C:membrane"/>
    <property type="evidence" value="ECO:0007669"/>
    <property type="project" value="TreeGrafter"/>
</dbReference>
<evidence type="ECO:0000256" key="3">
    <source>
        <dbReference type="SAM" id="Phobius"/>
    </source>
</evidence>
<dbReference type="PANTHER" id="PTHR10628">
    <property type="entry name" value="SIALIDASE"/>
    <property type="match status" value="1"/>
</dbReference>
<comment type="caution">
    <text evidence="6">The sequence shown here is derived from an EMBL/GenBank/DDBJ whole genome shotgun (WGS) entry which is preliminary data.</text>
</comment>